<organism evidence="8 9">
    <name type="scientific">Cupriavidus basilensis</name>
    <dbReference type="NCBI Taxonomy" id="68895"/>
    <lineage>
        <taxon>Bacteria</taxon>
        <taxon>Pseudomonadati</taxon>
        <taxon>Pseudomonadota</taxon>
        <taxon>Betaproteobacteria</taxon>
        <taxon>Burkholderiales</taxon>
        <taxon>Burkholderiaceae</taxon>
        <taxon>Cupriavidus</taxon>
    </lineage>
</organism>
<dbReference type="InterPro" id="IPR018584">
    <property type="entry name" value="GT87"/>
</dbReference>
<evidence type="ECO:0000256" key="1">
    <source>
        <dbReference type="ARBA" id="ARBA00004651"/>
    </source>
</evidence>
<evidence type="ECO:0000313" key="8">
    <source>
        <dbReference type="EMBL" id="QOT78442.1"/>
    </source>
</evidence>
<sequence length="424" mass="45615">MMRAAAAAAVDGDQVPDEHWLNPERVRLYSAVALVAYVLFFSIWIWRACLSRQGDASLFGGDFVAFWSAAQLALNGNPTGAYDDATLRLVEIAAMPALASAGGTLPWLYPPSFLLLVCPLALLSFGAAYGAFIGMTGALYLWAGSRIASWRGAWLPGMAFPGIAVVCATGQNALLTAGLAALSLTMVRRHPVAAGLVMGILTIKPHLALLFPLALVCARAWKALAAMVASSAALLALSALVFGTETFFSFLANADMARLAVEGGEAKLVRMPTVFALMRLLGGNLALSYGIHAMVAALAAGVVIYAWCRPASFPLRASALMAATLMLSPYLYDYDLAFLGFVILWLTGYAIERGWMRWEKELLLVLWLTPLLGLLVVQAIGFQFMPLAILATLFHVVRRIRTERVQNPEPCHNNETRVGEVGHD</sequence>
<keyword evidence="3" id="KW-0808">Transferase</keyword>
<evidence type="ECO:0000256" key="3">
    <source>
        <dbReference type="ARBA" id="ARBA00022679"/>
    </source>
</evidence>
<accession>A0A643FQB1</accession>
<evidence type="ECO:0000256" key="6">
    <source>
        <dbReference type="ARBA" id="ARBA00023136"/>
    </source>
</evidence>
<dbReference type="GO" id="GO:0005886">
    <property type="term" value="C:plasma membrane"/>
    <property type="evidence" value="ECO:0007669"/>
    <property type="project" value="UniProtKB-SubCell"/>
</dbReference>
<dbReference type="Proteomes" id="UP000397656">
    <property type="component" value="Chromosome 1"/>
</dbReference>
<evidence type="ECO:0000256" key="7">
    <source>
        <dbReference type="ARBA" id="ARBA00024033"/>
    </source>
</evidence>
<keyword evidence="4" id="KW-0812">Transmembrane</keyword>
<name>A0A643FQB1_9BURK</name>
<gene>
    <name evidence="8" type="ORF">F7R26_004305</name>
</gene>
<evidence type="ECO:0000256" key="2">
    <source>
        <dbReference type="ARBA" id="ARBA00022475"/>
    </source>
</evidence>
<evidence type="ECO:0000313" key="9">
    <source>
        <dbReference type="Proteomes" id="UP000397656"/>
    </source>
</evidence>
<dbReference type="Pfam" id="PF09594">
    <property type="entry name" value="GT87"/>
    <property type="match status" value="1"/>
</dbReference>
<keyword evidence="6" id="KW-0472">Membrane</keyword>
<protein>
    <submittedName>
        <fullName evidence="8">DUF2029 domain-containing protein</fullName>
    </submittedName>
</protein>
<dbReference type="AlphaFoldDB" id="A0A643FQB1"/>
<keyword evidence="5" id="KW-1133">Transmembrane helix</keyword>
<reference evidence="8 9" key="1">
    <citation type="submission" date="2020-10" db="EMBL/GenBank/DDBJ databases">
        <title>Complete genome sequence of Cupriavidus basilensis CCUG 49340T.</title>
        <authorList>
            <person name="Salva-Serra F."/>
            <person name="Donoso R.A."/>
            <person name="Cho K.H."/>
            <person name="Yoo J.A."/>
            <person name="Lee K."/>
            <person name="Yoon S.-H."/>
            <person name="Perez-Pantoja D."/>
            <person name="Moore E.R.B."/>
        </authorList>
    </citation>
    <scope>NUCLEOTIDE SEQUENCE [LARGE SCALE GENOMIC DNA]</scope>
    <source>
        <strain evidence="9">CCUG 49340</strain>
    </source>
</reference>
<evidence type="ECO:0000256" key="5">
    <source>
        <dbReference type="ARBA" id="ARBA00022989"/>
    </source>
</evidence>
<comment type="subcellular location">
    <subcellularLocation>
        <location evidence="1">Cell membrane</location>
        <topology evidence="1">Multi-pass membrane protein</topology>
    </subcellularLocation>
</comment>
<comment type="similarity">
    <text evidence="7">Belongs to the glycosyltransferase 87 family.</text>
</comment>
<evidence type="ECO:0000256" key="4">
    <source>
        <dbReference type="ARBA" id="ARBA00022692"/>
    </source>
</evidence>
<dbReference type="EMBL" id="CP062803">
    <property type="protein sequence ID" value="QOT78442.1"/>
    <property type="molecule type" value="Genomic_DNA"/>
</dbReference>
<dbReference type="GO" id="GO:0016758">
    <property type="term" value="F:hexosyltransferase activity"/>
    <property type="evidence" value="ECO:0007669"/>
    <property type="project" value="InterPro"/>
</dbReference>
<keyword evidence="2" id="KW-1003">Cell membrane</keyword>
<proteinExistence type="inferred from homology"/>